<dbReference type="EMBL" id="HBHX01016321">
    <property type="protein sequence ID" value="CAE0108466.1"/>
    <property type="molecule type" value="Transcribed_RNA"/>
</dbReference>
<dbReference type="PANTHER" id="PTHR10340:SF57">
    <property type="entry name" value="METALLOPHOS DOMAIN-CONTAINING PROTEIN"/>
    <property type="match status" value="1"/>
</dbReference>
<evidence type="ECO:0000256" key="2">
    <source>
        <dbReference type="ARBA" id="ARBA00023180"/>
    </source>
</evidence>
<sequence length="279" mass="30635">MLALAQTAEAARTQFRWLDSTLAKARSLGVDVFILGHIAPGASHIDWNSMAALGWAGGGWTDYSQRRFYRTVRSYADVVRGQFFGHLHTGSIRLLNQGTLGTQGALPRVIYLSPSLTPRNPTPHMPAVRLYRLAPAPWAVGVISTWTPHLDSHGDVAVTAQSPHGVISGYAMGSHLEIVDAWDHVVDIDASNARQVISWSVHSLREEHNLSSLSPDAWATWLAAIDANDTVFAREMSAQRCADEIEVDPVPCRMRISTITCFPCFRSHCRLTTQSAKPA</sequence>
<dbReference type="SUPFAM" id="SSF56300">
    <property type="entry name" value="Metallo-dependent phosphatases"/>
    <property type="match status" value="1"/>
</dbReference>
<accession>A0A7S3ANM8</accession>
<evidence type="ECO:0000313" key="3">
    <source>
        <dbReference type="EMBL" id="CAE0108466.1"/>
    </source>
</evidence>
<evidence type="ECO:0008006" key="4">
    <source>
        <dbReference type="Google" id="ProtNLM"/>
    </source>
</evidence>
<dbReference type="AlphaFoldDB" id="A0A7S3ANM8"/>
<proteinExistence type="predicted"/>
<name>A0A7S3ANM8_9EUKA</name>
<keyword evidence="1" id="KW-0378">Hydrolase</keyword>
<keyword evidence="2" id="KW-0325">Glycoprotein</keyword>
<reference evidence="3" key="1">
    <citation type="submission" date="2021-01" db="EMBL/GenBank/DDBJ databases">
        <authorList>
            <person name="Corre E."/>
            <person name="Pelletier E."/>
            <person name="Niang G."/>
            <person name="Scheremetjew M."/>
            <person name="Finn R."/>
            <person name="Kale V."/>
            <person name="Holt S."/>
            <person name="Cochrane G."/>
            <person name="Meng A."/>
            <person name="Brown T."/>
            <person name="Cohen L."/>
        </authorList>
    </citation>
    <scope>NUCLEOTIDE SEQUENCE</scope>
    <source>
        <strain evidence="3">CCMP281</strain>
    </source>
</reference>
<dbReference type="GO" id="GO:0016787">
    <property type="term" value="F:hydrolase activity"/>
    <property type="evidence" value="ECO:0007669"/>
    <property type="project" value="UniProtKB-KW"/>
</dbReference>
<dbReference type="InterPro" id="IPR029052">
    <property type="entry name" value="Metallo-depent_PP-like"/>
</dbReference>
<organism evidence="3">
    <name type="scientific">Haptolina ericina</name>
    <dbReference type="NCBI Taxonomy" id="156174"/>
    <lineage>
        <taxon>Eukaryota</taxon>
        <taxon>Haptista</taxon>
        <taxon>Haptophyta</taxon>
        <taxon>Prymnesiophyceae</taxon>
        <taxon>Prymnesiales</taxon>
        <taxon>Prymnesiaceae</taxon>
        <taxon>Haptolina</taxon>
    </lineage>
</organism>
<evidence type="ECO:0000256" key="1">
    <source>
        <dbReference type="ARBA" id="ARBA00022801"/>
    </source>
</evidence>
<gene>
    <name evidence="3" type="ORF">HERI1096_LOCUS9126</name>
</gene>
<protein>
    <recommendedName>
        <fullName evidence="4">Calcineurin-like phosphoesterase domain-containing protein</fullName>
    </recommendedName>
</protein>
<dbReference type="PANTHER" id="PTHR10340">
    <property type="entry name" value="SPHINGOMYELIN PHOSPHODIESTERASE"/>
    <property type="match status" value="1"/>
</dbReference>